<reference evidence="2 3" key="2">
    <citation type="journal article" date="2010" name="Nucleic Acids Res.">
        <title>BeetleBase in 2010: revisions to provide comprehensive genomic information for Tribolium castaneum.</title>
        <authorList>
            <person name="Kim H.S."/>
            <person name="Murphy T."/>
            <person name="Xia J."/>
            <person name="Caragea D."/>
            <person name="Park Y."/>
            <person name="Beeman R.W."/>
            <person name="Lorenzen M.D."/>
            <person name="Butcher S."/>
            <person name="Manak J.R."/>
            <person name="Brown S.J."/>
        </authorList>
    </citation>
    <scope>GENOME REANNOTATION</scope>
    <source>
        <strain evidence="2 3">Georgia GA2</strain>
    </source>
</reference>
<evidence type="ECO:0000313" key="3">
    <source>
        <dbReference type="Proteomes" id="UP000007266"/>
    </source>
</evidence>
<dbReference type="AlphaFoldDB" id="A0A139WDC1"/>
<dbReference type="EMBL" id="KQ971361">
    <property type="protein sequence ID" value="KYB25949.1"/>
    <property type="molecule type" value="Genomic_DNA"/>
</dbReference>
<organism evidence="2 3">
    <name type="scientific">Tribolium castaneum</name>
    <name type="common">Red flour beetle</name>
    <dbReference type="NCBI Taxonomy" id="7070"/>
    <lineage>
        <taxon>Eukaryota</taxon>
        <taxon>Metazoa</taxon>
        <taxon>Ecdysozoa</taxon>
        <taxon>Arthropoda</taxon>
        <taxon>Hexapoda</taxon>
        <taxon>Insecta</taxon>
        <taxon>Pterygota</taxon>
        <taxon>Neoptera</taxon>
        <taxon>Endopterygota</taxon>
        <taxon>Coleoptera</taxon>
        <taxon>Polyphaga</taxon>
        <taxon>Cucujiformia</taxon>
        <taxon>Tenebrionidae</taxon>
        <taxon>Tenebrionidae incertae sedis</taxon>
        <taxon>Tribolium</taxon>
    </lineage>
</organism>
<sequence>MAASFPVSAHDSGHGCNLAMERQGKLPACSFRDLMSGSASGLSAAASGCHLTGPGMPGRMPPFSYIINARHDVAMLRNTRQEGTCLSSYGMKAARKPNDLISRPGTRRISTKNGLIRHEGGSKAPPEFQFLGKFSSILKIGRDISLFRRGLGWKGMKALFALDGRARYPVLADVVAQWERCGLPWGERPRALNPPPTPVSRGDSCAQ</sequence>
<evidence type="ECO:0000256" key="1">
    <source>
        <dbReference type="SAM" id="MobiDB-lite"/>
    </source>
</evidence>
<protein>
    <submittedName>
        <fullName evidence="2">Uncharacterized protein</fullName>
    </submittedName>
</protein>
<feature type="region of interest" description="Disordered" evidence="1">
    <location>
        <begin position="186"/>
        <end position="207"/>
    </location>
</feature>
<keyword evidence="3" id="KW-1185">Reference proteome</keyword>
<accession>A0A139WDC1</accession>
<dbReference type="InParanoid" id="A0A139WDC1"/>
<gene>
    <name evidence="2" type="primary">AUGUSTUS-3.0.2_34117</name>
    <name evidence="2" type="ORF">TcasGA2_TC034117</name>
</gene>
<proteinExistence type="predicted"/>
<name>A0A139WDC1_TRICA</name>
<dbReference type="Proteomes" id="UP000007266">
    <property type="component" value="Linkage group 8"/>
</dbReference>
<reference evidence="2 3" key="1">
    <citation type="journal article" date="2008" name="Nature">
        <title>The genome of the model beetle and pest Tribolium castaneum.</title>
        <authorList>
            <consortium name="Tribolium Genome Sequencing Consortium"/>
            <person name="Richards S."/>
            <person name="Gibbs R.A."/>
            <person name="Weinstock G.M."/>
            <person name="Brown S.J."/>
            <person name="Denell R."/>
            <person name="Beeman R.W."/>
            <person name="Gibbs R."/>
            <person name="Beeman R.W."/>
            <person name="Brown S.J."/>
            <person name="Bucher G."/>
            <person name="Friedrich M."/>
            <person name="Grimmelikhuijzen C.J."/>
            <person name="Klingler M."/>
            <person name="Lorenzen M."/>
            <person name="Richards S."/>
            <person name="Roth S."/>
            <person name="Schroder R."/>
            <person name="Tautz D."/>
            <person name="Zdobnov E.M."/>
            <person name="Muzny D."/>
            <person name="Gibbs R.A."/>
            <person name="Weinstock G.M."/>
            <person name="Attaway T."/>
            <person name="Bell S."/>
            <person name="Buhay C.J."/>
            <person name="Chandrabose M.N."/>
            <person name="Chavez D."/>
            <person name="Clerk-Blankenburg K.P."/>
            <person name="Cree A."/>
            <person name="Dao M."/>
            <person name="Davis C."/>
            <person name="Chacko J."/>
            <person name="Dinh H."/>
            <person name="Dugan-Rocha S."/>
            <person name="Fowler G."/>
            <person name="Garner T.T."/>
            <person name="Garnes J."/>
            <person name="Gnirke A."/>
            <person name="Hawes A."/>
            <person name="Hernandez J."/>
            <person name="Hines S."/>
            <person name="Holder M."/>
            <person name="Hume J."/>
            <person name="Jhangiani S.N."/>
            <person name="Joshi V."/>
            <person name="Khan Z.M."/>
            <person name="Jackson L."/>
            <person name="Kovar C."/>
            <person name="Kowis A."/>
            <person name="Lee S."/>
            <person name="Lewis L.R."/>
            <person name="Margolis J."/>
            <person name="Morgan M."/>
            <person name="Nazareth L.V."/>
            <person name="Nguyen N."/>
            <person name="Okwuonu G."/>
            <person name="Parker D."/>
            <person name="Richards S."/>
            <person name="Ruiz S.J."/>
            <person name="Santibanez J."/>
            <person name="Savard J."/>
            <person name="Scherer S.E."/>
            <person name="Schneider B."/>
            <person name="Sodergren E."/>
            <person name="Tautz D."/>
            <person name="Vattahil S."/>
            <person name="Villasana D."/>
            <person name="White C.S."/>
            <person name="Wright R."/>
            <person name="Park Y."/>
            <person name="Beeman R.W."/>
            <person name="Lord J."/>
            <person name="Oppert B."/>
            <person name="Lorenzen M."/>
            <person name="Brown S."/>
            <person name="Wang L."/>
            <person name="Savard J."/>
            <person name="Tautz D."/>
            <person name="Richards S."/>
            <person name="Weinstock G."/>
            <person name="Gibbs R.A."/>
            <person name="Liu Y."/>
            <person name="Worley K."/>
            <person name="Weinstock G."/>
            <person name="Elsik C.G."/>
            <person name="Reese J.T."/>
            <person name="Elhaik E."/>
            <person name="Landan G."/>
            <person name="Graur D."/>
            <person name="Arensburger P."/>
            <person name="Atkinson P."/>
            <person name="Beeman R.W."/>
            <person name="Beidler J."/>
            <person name="Brown S.J."/>
            <person name="Demuth J.P."/>
            <person name="Drury D.W."/>
            <person name="Du Y.Z."/>
            <person name="Fujiwara H."/>
            <person name="Lorenzen M."/>
            <person name="Maselli V."/>
            <person name="Osanai M."/>
            <person name="Park Y."/>
            <person name="Robertson H.M."/>
            <person name="Tu Z."/>
            <person name="Wang J.J."/>
            <person name="Wang S."/>
            <person name="Richards S."/>
            <person name="Song H."/>
            <person name="Zhang L."/>
            <person name="Sodergren E."/>
            <person name="Werner D."/>
            <person name="Stanke M."/>
            <person name="Morgenstern B."/>
            <person name="Solovyev V."/>
            <person name="Kosarev P."/>
            <person name="Brown G."/>
            <person name="Chen H.C."/>
            <person name="Ermolaeva O."/>
            <person name="Hlavina W."/>
            <person name="Kapustin Y."/>
            <person name="Kiryutin B."/>
            <person name="Kitts P."/>
            <person name="Maglott D."/>
            <person name="Pruitt K."/>
            <person name="Sapojnikov V."/>
            <person name="Souvorov A."/>
            <person name="Mackey A.J."/>
            <person name="Waterhouse R.M."/>
            <person name="Wyder S."/>
            <person name="Zdobnov E.M."/>
            <person name="Zdobnov E.M."/>
            <person name="Wyder S."/>
            <person name="Kriventseva E.V."/>
            <person name="Kadowaki T."/>
            <person name="Bork P."/>
            <person name="Aranda M."/>
            <person name="Bao R."/>
            <person name="Beermann A."/>
            <person name="Berns N."/>
            <person name="Bolognesi R."/>
            <person name="Bonneton F."/>
            <person name="Bopp D."/>
            <person name="Brown S.J."/>
            <person name="Bucher G."/>
            <person name="Butts T."/>
            <person name="Chaumot A."/>
            <person name="Denell R.E."/>
            <person name="Ferrier D.E."/>
            <person name="Friedrich M."/>
            <person name="Gordon C.M."/>
            <person name="Jindra M."/>
            <person name="Klingler M."/>
            <person name="Lan Q."/>
            <person name="Lattorff H.M."/>
            <person name="Laudet V."/>
            <person name="von Levetsow C."/>
            <person name="Liu Z."/>
            <person name="Lutz R."/>
            <person name="Lynch J.A."/>
            <person name="da Fonseca R.N."/>
            <person name="Posnien N."/>
            <person name="Reuter R."/>
            <person name="Roth S."/>
            <person name="Savard J."/>
            <person name="Schinko J.B."/>
            <person name="Schmitt C."/>
            <person name="Schoppmeier M."/>
            <person name="Schroder R."/>
            <person name="Shippy T.D."/>
            <person name="Simonnet F."/>
            <person name="Marques-Souza H."/>
            <person name="Tautz D."/>
            <person name="Tomoyasu Y."/>
            <person name="Trauner J."/>
            <person name="Van der Zee M."/>
            <person name="Vervoort M."/>
            <person name="Wittkopp N."/>
            <person name="Wimmer E.A."/>
            <person name="Yang X."/>
            <person name="Jones A.K."/>
            <person name="Sattelle D.B."/>
            <person name="Ebert P.R."/>
            <person name="Nelson D."/>
            <person name="Scott J.G."/>
            <person name="Beeman R.W."/>
            <person name="Muthukrishnan S."/>
            <person name="Kramer K.J."/>
            <person name="Arakane Y."/>
            <person name="Beeman R.W."/>
            <person name="Zhu Q."/>
            <person name="Hogenkamp D."/>
            <person name="Dixit R."/>
            <person name="Oppert B."/>
            <person name="Jiang H."/>
            <person name="Zou Z."/>
            <person name="Marshall J."/>
            <person name="Elpidina E."/>
            <person name="Vinokurov K."/>
            <person name="Oppert C."/>
            <person name="Zou Z."/>
            <person name="Evans J."/>
            <person name="Lu Z."/>
            <person name="Zhao P."/>
            <person name="Sumathipala N."/>
            <person name="Altincicek B."/>
            <person name="Vilcinskas A."/>
            <person name="Williams M."/>
            <person name="Hultmark D."/>
            <person name="Hetru C."/>
            <person name="Jiang H."/>
            <person name="Grimmelikhuijzen C.J."/>
            <person name="Hauser F."/>
            <person name="Cazzamali G."/>
            <person name="Williamson M."/>
            <person name="Park Y."/>
            <person name="Li B."/>
            <person name="Tanaka Y."/>
            <person name="Predel R."/>
            <person name="Neupert S."/>
            <person name="Schachtner J."/>
            <person name="Verleyen P."/>
            <person name="Raible F."/>
            <person name="Bork P."/>
            <person name="Friedrich M."/>
            <person name="Walden K.K."/>
            <person name="Robertson H.M."/>
            <person name="Angeli S."/>
            <person name="Foret S."/>
            <person name="Bucher G."/>
            <person name="Schuetz S."/>
            <person name="Maleszka R."/>
            <person name="Wimmer E.A."/>
            <person name="Beeman R.W."/>
            <person name="Lorenzen M."/>
            <person name="Tomoyasu Y."/>
            <person name="Miller S.C."/>
            <person name="Grossmann D."/>
            <person name="Bucher G."/>
        </authorList>
    </citation>
    <scope>NUCLEOTIDE SEQUENCE [LARGE SCALE GENOMIC DNA]</scope>
    <source>
        <strain evidence="2 3">Georgia GA2</strain>
    </source>
</reference>
<evidence type="ECO:0000313" key="2">
    <source>
        <dbReference type="EMBL" id="KYB25949.1"/>
    </source>
</evidence>